<name>A0AAW1P103_9CHLO</name>
<comment type="caution">
    <text evidence="4">The sequence shown here is derived from an EMBL/GenBank/DDBJ whole genome shotgun (WGS) entry which is preliminary data.</text>
</comment>
<dbReference type="PROSITE" id="PS00455">
    <property type="entry name" value="AMP_BINDING"/>
    <property type="match status" value="1"/>
</dbReference>
<sequence>MARRKRKAANASRLPATKQRVVERDERHEQLSYQAMSEPVDTFCPAMPDRDGALAVEAVLNNRDILQKLFGRLDLPDLCRMGCVCRLWREASSADDFWREVSFEKFTPAPVQLAAVLHRHPNIVRLNLKGVALASSHINHLLRPMTRLEALTLGRRDTSEEDVAAICAAAPSLRSLSLQNMRIGVSAHQEVPDAMNDALVPAAPAAMFAWLGVDQNVAMGLPQDLQAGLAALPSQALGQGIRHDGLTHLELISCSALRLSLSCARLDSLVLHSVPCTELSLQLPSLRQLTFSNASKMSDAAMRAVLTRLTTLSALDVSRTNVLSDETMREVSVHLVHLQRLTARLCPSVVLTNVRGFTRTLRSLDLSFCDAVTPATTVPAINNMLALEELNLDGCTLLTQLQLISPRLRVASARSCPTLATVDLRCPMLAEAHLGGEEPSSNALSPLKHLTIASPALPSLDWQGFSQLETLALACPGLTSINLSGCAALGDDIWGALGASAPPLPQVLGAANIPSGCPNLRQLDLEGCEQLSAGELSSRSLTHLTISACSALCSLRLTSPALGHLQLHECDALAGVTMAPVGLRELMLGSCPHLSTLTLDAPLLSVLDLKGCGLLTSITAVCPVLQHIDATFCSRLDGAGLQKLASRLQMLDLSYTEIEDLEPVFVACPQLQTLRLSSCRLLRSDSLQALFLPPTPAAAGNAYSLQPGPAGSMQPAAQQPQQRQHRTSLPQLVELDVSYCPVSAEALCSVLEHASSLQSLAVSGCNEPATDADACAQARLLSAGFYASDGTLQTRWKSTPTSLSGLKTLRLGLSGIRSLALNLPRLTSLDVTGASKLQCLELRCPSLLTAYFKTCRSLPIHPLERALRTCSAHRAQSRRCVPLVVCQVQSPTRAPERGLEAADSGDQHFTAVPQMWHTLAAEHGELTAIVDPHHKPNISLTYRELEAAIIQFAAGLKSLGLKHSDRVGLFAENSGRWTIADQGVMMNAAADAVRGSTSALEELVFILRKTKASGLIVEDAQVLDRLLPHLSSPAASNGASSPNGASANGASLNGSRASQAPISVKFVVVLWGAPSSKAKAALRCSTVSFDEVLERGKKHAAGFSMPTLRRDMLATLVFTSGTTGNPKGVMLTHANLAYQRDNMGYYVQPGAGDRSLSLLPPWHIYERAVAYFLFSRACQQVYTNIRHFRDDLGRYPPAFFVCVPLVLDTLYKRVQAQIKLGSRLKRLIVKLAFASGASYIRARRILQGTDIQYALHKPPLWVVARAALAFAALHLVYKAAKKIVFDKIRSALGVVRCMVSGGGSLSMHLDDFYETLGLSVVNGWGLSETSPVLACRRNVDGGNVRGTVGVSMPGTQLRVVSPDSLQDLPDGQQGLILARGPGVMAGYYEDESATAKAFRAGNGWLDTGDLGWRAPAVRRGAVGGCIILSGRAKDTIVLSSGENVEPGPIEDAIIASRFIAHAILWGQDHRMLGALIVPDRDAFEELESVRGRLSEGEVREVVRSELAAAVEGRPKWERVSAFVMLREGLSVEDGTLTRTMKPRRPAIFAKYSAEVAQLQAALR</sequence>
<dbReference type="Proteomes" id="UP001465755">
    <property type="component" value="Unassembled WGS sequence"/>
</dbReference>
<dbReference type="EMBL" id="JALJOQ010000075">
    <property type="protein sequence ID" value="KAK9801876.1"/>
    <property type="molecule type" value="Genomic_DNA"/>
</dbReference>
<feature type="region of interest" description="Disordered" evidence="2">
    <location>
        <begin position="1"/>
        <end position="21"/>
    </location>
</feature>
<evidence type="ECO:0000313" key="5">
    <source>
        <dbReference type="Proteomes" id="UP001465755"/>
    </source>
</evidence>
<evidence type="ECO:0000256" key="2">
    <source>
        <dbReference type="SAM" id="MobiDB-lite"/>
    </source>
</evidence>
<evidence type="ECO:0000313" key="4">
    <source>
        <dbReference type="EMBL" id="KAK9801876.1"/>
    </source>
</evidence>
<dbReference type="InterPro" id="IPR052987">
    <property type="entry name" value="Chloroplast_AMP-bd_Enzymes"/>
</dbReference>
<dbReference type="InterPro" id="IPR001810">
    <property type="entry name" value="F-box_dom"/>
</dbReference>
<dbReference type="InterPro" id="IPR006553">
    <property type="entry name" value="Leu-rich_rpt_Cys-con_subtyp"/>
</dbReference>
<dbReference type="GO" id="GO:0005930">
    <property type="term" value="C:axoneme"/>
    <property type="evidence" value="ECO:0007669"/>
    <property type="project" value="UniProtKB-SubCell"/>
</dbReference>
<dbReference type="GO" id="GO:0008922">
    <property type="term" value="F:long-chain fatty acid [acyl-carrier-protein] ligase activity"/>
    <property type="evidence" value="ECO:0007669"/>
    <property type="project" value="TreeGrafter"/>
</dbReference>
<dbReference type="SUPFAM" id="SSF52047">
    <property type="entry name" value="RNI-like"/>
    <property type="match status" value="1"/>
</dbReference>
<dbReference type="Gene3D" id="3.80.10.10">
    <property type="entry name" value="Ribonuclease Inhibitor"/>
    <property type="match status" value="4"/>
</dbReference>
<dbReference type="SUPFAM" id="SSF52058">
    <property type="entry name" value="L domain-like"/>
    <property type="match status" value="1"/>
</dbReference>
<evidence type="ECO:0000259" key="3">
    <source>
        <dbReference type="SMART" id="SM00256"/>
    </source>
</evidence>
<dbReference type="InterPro" id="IPR032675">
    <property type="entry name" value="LRR_dom_sf"/>
</dbReference>
<dbReference type="InterPro" id="IPR000873">
    <property type="entry name" value="AMP-dep_synth/lig_dom"/>
</dbReference>
<evidence type="ECO:0000256" key="1">
    <source>
        <dbReference type="ARBA" id="ARBA00004430"/>
    </source>
</evidence>
<dbReference type="SMART" id="SM00256">
    <property type="entry name" value="FBOX"/>
    <property type="match status" value="1"/>
</dbReference>
<dbReference type="SUPFAM" id="SSF56801">
    <property type="entry name" value="Acetyl-CoA synthetase-like"/>
    <property type="match status" value="1"/>
</dbReference>
<feature type="region of interest" description="Disordered" evidence="2">
    <location>
        <begin position="702"/>
        <end position="724"/>
    </location>
</feature>
<accession>A0AAW1P103</accession>
<comment type="subcellular location">
    <subcellularLocation>
        <location evidence="1">Cytoplasm</location>
        <location evidence="1">Cytoskeleton</location>
        <location evidence="1">Cilium axoneme</location>
    </subcellularLocation>
</comment>
<feature type="compositionally biased region" description="Low complexity" evidence="2">
    <location>
        <begin position="706"/>
        <end position="722"/>
    </location>
</feature>
<dbReference type="Pfam" id="PF00501">
    <property type="entry name" value="AMP-binding"/>
    <property type="match status" value="1"/>
</dbReference>
<dbReference type="InterPro" id="IPR036047">
    <property type="entry name" value="F-box-like_dom_sf"/>
</dbReference>
<organism evidence="4 5">
    <name type="scientific">Symbiochloris irregularis</name>
    <dbReference type="NCBI Taxonomy" id="706552"/>
    <lineage>
        <taxon>Eukaryota</taxon>
        <taxon>Viridiplantae</taxon>
        <taxon>Chlorophyta</taxon>
        <taxon>core chlorophytes</taxon>
        <taxon>Trebouxiophyceae</taxon>
        <taxon>Trebouxiales</taxon>
        <taxon>Trebouxiaceae</taxon>
        <taxon>Symbiochloris</taxon>
    </lineage>
</organism>
<dbReference type="InterPro" id="IPR020845">
    <property type="entry name" value="AMP-binding_CS"/>
</dbReference>
<dbReference type="Gene3D" id="1.20.1280.50">
    <property type="match status" value="1"/>
</dbReference>
<protein>
    <recommendedName>
        <fullName evidence="3">F-box domain-containing protein</fullName>
    </recommendedName>
</protein>
<dbReference type="PANTHER" id="PTHR43813">
    <property type="entry name" value="ACYL-ACTIVATING ENZYME 16, CHLOROPLASTIC-RELATED"/>
    <property type="match status" value="1"/>
</dbReference>
<dbReference type="GO" id="GO:0030497">
    <property type="term" value="P:fatty acid elongation"/>
    <property type="evidence" value="ECO:0007669"/>
    <property type="project" value="TreeGrafter"/>
</dbReference>
<feature type="domain" description="F-box" evidence="3">
    <location>
        <begin position="61"/>
        <end position="101"/>
    </location>
</feature>
<feature type="region of interest" description="Disordered" evidence="2">
    <location>
        <begin position="1033"/>
        <end position="1052"/>
    </location>
</feature>
<dbReference type="InterPro" id="IPR042099">
    <property type="entry name" value="ANL_N_sf"/>
</dbReference>
<dbReference type="GO" id="GO:0009507">
    <property type="term" value="C:chloroplast"/>
    <property type="evidence" value="ECO:0007669"/>
    <property type="project" value="TreeGrafter"/>
</dbReference>
<proteinExistence type="predicted"/>
<dbReference type="Gene3D" id="3.40.50.12780">
    <property type="entry name" value="N-terminal domain of ligase-like"/>
    <property type="match status" value="1"/>
</dbReference>
<gene>
    <name evidence="4" type="ORF">WJX73_005970</name>
</gene>
<dbReference type="PANTHER" id="PTHR43813:SF1">
    <property type="entry name" value="ACYL-ACTIVATING ENZYME 16, CHLOROPLASTIC-RELATED"/>
    <property type="match status" value="1"/>
</dbReference>
<dbReference type="SMART" id="SM00367">
    <property type="entry name" value="LRR_CC"/>
    <property type="match status" value="8"/>
</dbReference>
<dbReference type="SUPFAM" id="SSF81383">
    <property type="entry name" value="F-box domain"/>
    <property type="match status" value="1"/>
</dbReference>
<dbReference type="Pfam" id="PF12937">
    <property type="entry name" value="F-box-like"/>
    <property type="match status" value="1"/>
</dbReference>
<reference evidence="4 5" key="1">
    <citation type="journal article" date="2024" name="Nat. Commun.">
        <title>Phylogenomics reveals the evolutionary origins of lichenization in chlorophyte algae.</title>
        <authorList>
            <person name="Puginier C."/>
            <person name="Libourel C."/>
            <person name="Otte J."/>
            <person name="Skaloud P."/>
            <person name="Haon M."/>
            <person name="Grisel S."/>
            <person name="Petersen M."/>
            <person name="Berrin J.G."/>
            <person name="Delaux P.M."/>
            <person name="Dal Grande F."/>
            <person name="Keller J."/>
        </authorList>
    </citation>
    <scope>NUCLEOTIDE SEQUENCE [LARGE SCALE GENOMIC DNA]</scope>
    <source>
        <strain evidence="4 5">SAG 2036</strain>
    </source>
</reference>
<keyword evidence="5" id="KW-1185">Reference proteome</keyword>
<dbReference type="Pfam" id="PF23562">
    <property type="entry name" value="AMP-binding_C_3"/>
    <property type="match status" value="1"/>
</dbReference>